<keyword evidence="7" id="KW-0472">Membrane</keyword>
<dbReference type="EMBL" id="JACHGB010000002">
    <property type="protein sequence ID" value="MBB5271045.1"/>
    <property type="molecule type" value="Genomic_DNA"/>
</dbReference>
<keyword evidence="7" id="KW-0812">Transmembrane</keyword>
<dbReference type="Pfam" id="PF00072">
    <property type="entry name" value="Response_reg"/>
    <property type="match status" value="1"/>
</dbReference>
<dbReference type="InterPro" id="IPR005467">
    <property type="entry name" value="His_kinase_dom"/>
</dbReference>
<dbReference type="CDD" id="cd00156">
    <property type="entry name" value="REC"/>
    <property type="match status" value="1"/>
</dbReference>
<gene>
    <name evidence="10" type="ORF">HNQ70_001049</name>
</gene>
<dbReference type="InterPro" id="IPR004358">
    <property type="entry name" value="Sig_transdc_His_kin-like_C"/>
</dbReference>
<keyword evidence="11" id="KW-1185">Reference proteome</keyword>
<feature type="domain" description="Histidine kinase" evidence="8">
    <location>
        <begin position="227"/>
        <end position="440"/>
    </location>
</feature>
<sequence length="588" mass="63568">MTRKGDDNGHSPTIDAELYRVLIAQAAQVPMWVLLLPVLSLFVGDHVSREHRIGWGVLIALSLLIRWVLARIFRSADLADAALRSRARVLSGILVFTGLAAGLAPVIWFPELLQIERAVITVAFFGWFAAAVVVSLVHPLSAYLFGMALLGPLSVAWAAYGGYPGLLVAIITLMLLFSVRQTVGAAHRAIRDAIRARLREAELSQRLEERGRELESAMGVKSAFLAAASHDLRQPVTSMSLLLSAMQAARDEQAMRAVAEKLDAPLQALEEILSSLLEMSRLESGVVRLDSRACVPAEIVIALEAEYLPRAQAKGLHLRVVGGDFAAFTDPELLKRVLRNLIENALKFTDAGGVSVEASRNGSDMQFVVSDTGRGIPPEAIEHIFDDYFQAENPHRNRGQGLGLGLAIVRRLLDLLGGTVSVVSELGRGTRFSVTVPGAQADAELFPAHATRVRWATSLDVSSMLVVEDDRLIIDAMRTVAESLGIDARFASDAEGALALTALGRFMPEVALVDFGLPGSMDGIATILAMRERLRDCRFLLVTGDTRAEVIGRAAQLGISTLHKPISVERIAEALRAMPKRGSPERGA</sequence>
<feature type="transmembrane region" description="Helical" evidence="7">
    <location>
        <begin position="89"/>
        <end position="109"/>
    </location>
</feature>
<evidence type="ECO:0000259" key="8">
    <source>
        <dbReference type="PROSITE" id="PS50109"/>
    </source>
</evidence>
<keyword evidence="7" id="KW-1133">Transmembrane helix</keyword>
<dbReference type="CDD" id="cd16922">
    <property type="entry name" value="HATPase_EvgS-ArcB-TorS-like"/>
    <property type="match status" value="1"/>
</dbReference>
<comment type="caution">
    <text evidence="10">The sequence shown here is derived from an EMBL/GenBank/DDBJ whole genome shotgun (WGS) entry which is preliminary data.</text>
</comment>
<dbReference type="Gene3D" id="1.10.287.130">
    <property type="match status" value="1"/>
</dbReference>
<dbReference type="GO" id="GO:0009927">
    <property type="term" value="F:histidine phosphotransfer kinase activity"/>
    <property type="evidence" value="ECO:0007669"/>
    <property type="project" value="TreeGrafter"/>
</dbReference>
<accession>A0A7W8M8A0</accession>
<dbReference type="SMART" id="SM00387">
    <property type="entry name" value="HATPase_c"/>
    <property type="match status" value="1"/>
</dbReference>
<keyword evidence="5 10" id="KW-0418">Kinase</keyword>
<evidence type="ECO:0000256" key="1">
    <source>
        <dbReference type="ARBA" id="ARBA00000085"/>
    </source>
</evidence>
<dbReference type="InterPro" id="IPR003661">
    <property type="entry name" value="HisK_dim/P_dom"/>
</dbReference>
<dbReference type="GO" id="GO:0000155">
    <property type="term" value="F:phosphorelay sensor kinase activity"/>
    <property type="evidence" value="ECO:0007669"/>
    <property type="project" value="InterPro"/>
</dbReference>
<dbReference type="PROSITE" id="PS50110">
    <property type="entry name" value="RESPONSE_REGULATORY"/>
    <property type="match status" value="1"/>
</dbReference>
<dbReference type="EC" id="2.7.13.3" evidence="2"/>
<evidence type="ECO:0000313" key="11">
    <source>
        <dbReference type="Proteomes" id="UP000532440"/>
    </source>
</evidence>
<dbReference type="PRINTS" id="PR00344">
    <property type="entry name" value="BCTRLSENSOR"/>
</dbReference>
<feature type="transmembrane region" description="Helical" evidence="7">
    <location>
        <begin position="115"/>
        <end position="137"/>
    </location>
</feature>
<dbReference type="Gene3D" id="3.30.565.10">
    <property type="entry name" value="Histidine kinase-like ATPase, C-terminal domain"/>
    <property type="match status" value="1"/>
</dbReference>
<evidence type="ECO:0000256" key="5">
    <source>
        <dbReference type="ARBA" id="ARBA00022777"/>
    </source>
</evidence>
<evidence type="ECO:0000313" key="10">
    <source>
        <dbReference type="EMBL" id="MBB5271045.1"/>
    </source>
</evidence>
<dbReference type="SUPFAM" id="SSF55874">
    <property type="entry name" value="ATPase domain of HSP90 chaperone/DNA topoisomerase II/histidine kinase"/>
    <property type="match status" value="1"/>
</dbReference>
<dbReference type="InterPro" id="IPR036890">
    <property type="entry name" value="HATPase_C_sf"/>
</dbReference>
<reference evidence="10 11" key="1">
    <citation type="submission" date="2020-08" db="EMBL/GenBank/DDBJ databases">
        <title>Genomic Encyclopedia of Type Strains, Phase IV (KMG-IV): sequencing the most valuable type-strain genomes for metagenomic binning, comparative biology and taxonomic classification.</title>
        <authorList>
            <person name="Goeker M."/>
        </authorList>
    </citation>
    <scope>NUCLEOTIDE SEQUENCE [LARGE SCALE GENOMIC DNA]</scope>
    <source>
        <strain evidence="10 11">DSM 29781</strain>
    </source>
</reference>
<name>A0A7W8M8A0_9BURK</name>
<dbReference type="SUPFAM" id="SSF47384">
    <property type="entry name" value="Homodimeric domain of signal transducing histidine kinase"/>
    <property type="match status" value="1"/>
</dbReference>
<dbReference type="Pfam" id="PF02518">
    <property type="entry name" value="HATPase_c"/>
    <property type="match status" value="1"/>
</dbReference>
<dbReference type="InterPro" id="IPR036097">
    <property type="entry name" value="HisK_dim/P_sf"/>
</dbReference>
<proteinExistence type="predicted"/>
<evidence type="ECO:0000256" key="6">
    <source>
        <dbReference type="PROSITE-ProRule" id="PRU00169"/>
    </source>
</evidence>
<dbReference type="GO" id="GO:0005886">
    <property type="term" value="C:plasma membrane"/>
    <property type="evidence" value="ECO:0007669"/>
    <property type="project" value="TreeGrafter"/>
</dbReference>
<dbReference type="AlphaFoldDB" id="A0A7W8M8A0"/>
<evidence type="ECO:0000256" key="3">
    <source>
        <dbReference type="ARBA" id="ARBA00022553"/>
    </source>
</evidence>
<protein>
    <recommendedName>
        <fullName evidence="2">histidine kinase</fullName>
        <ecNumber evidence="2">2.7.13.3</ecNumber>
    </recommendedName>
</protein>
<dbReference type="SMART" id="SM00388">
    <property type="entry name" value="HisKA"/>
    <property type="match status" value="1"/>
</dbReference>
<feature type="modified residue" description="4-aspartylphosphate" evidence="6">
    <location>
        <position position="514"/>
    </location>
</feature>
<dbReference type="InterPro" id="IPR011006">
    <property type="entry name" value="CheY-like_superfamily"/>
</dbReference>
<dbReference type="InterPro" id="IPR001789">
    <property type="entry name" value="Sig_transdc_resp-reg_receiver"/>
</dbReference>
<dbReference type="SUPFAM" id="SSF52172">
    <property type="entry name" value="CheY-like"/>
    <property type="match status" value="1"/>
</dbReference>
<dbReference type="PANTHER" id="PTHR43047">
    <property type="entry name" value="TWO-COMPONENT HISTIDINE PROTEIN KINASE"/>
    <property type="match status" value="1"/>
</dbReference>
<evidence type="ECO:0000256" key="2">
    <source>
        <dbReference type="ARBA" id="ARBA00012438"/>
    </source>
</evidence>
<comment type="catalytic activity">
    <reaction evidence="1">
        <text>ATP + protein L-histidine = ADP + protein N-phospho-L-histidine.</text>
        <dbReference type="EC" id="2.7.13.3"/>
    </reaction>
</comment>
<feature type="transmembrane region" description="Helical" evidence="7">
    <location>
        <begin position="53"/>
        <end position="69"/>
    </location>
</feature>
<dbReference type="Proteomes" id="UP000532440">
    <property type="component" value="Unassembled WGS sequence"/>
</dbReference>
<dbReference type="InterPro" id="IPR003594">
    <property type="entry name" value="HATPase_dom"/>
</dbReference>
<keyword evidence="3 6" id="KW-0597">Phosphoprotein</keyword>
<feature type="transmembrane region" description="Helical" evidence="7">
    <location>
        <begin position="21"/>
        <end position="41"/>
    </location>
</feature>
<dbReference type="SMART" id="SM00448">
    <property type="entry name" value="REC"/>
    <property type="match status" value="1"/>
</dbReference>
<evidence type="ECO:0000256" key="4">
    <source>
        <dbReference type="ARBA" id="ARBA00022679"/>
    </source>
</evidence>
<dbReference type="PANTHER" id="PTHR43047:SF9">
    <property type="entry name" value="HISTIDINE KINASE"/>
    <property type="match status" value="1"/>
</dbReference>
<dbReference type="RefSeq" id="WP_183964966.1">
    <property type="nucleotide sequence ID" value="NZ_BAABEW010000017.1"/>
</dbReference>
<feature type="domain" description="Response regulatory" evidence="9">
    <location>
        <begin position="463"/>
        <end position="579"/>
    </location>
</feature>
<evidence type="ECO:0000256" key="7">
    <source>
        <dbReference type="SAM" id="Phobius"/>
    </source>
</evidence>
<dbReference type="Pfam" id="PF00512">
    <property type="entry name" value="HisKA"/>
    <property type="match status" value="1"/>
</dbReference>
<keyword evidence="4" id="KW-0808">Transferase</keyword>
<dbReference type="Gene3D" id="3.40.50.2300">
    <property type="match status" value="1"/>
</dbReference>
<evidence type="ECO:0000259" key="9">
    <source>
        <dbReference type="PROSITE" id="PS50110"/>
    </source>
</evidence>
<dbReference type="PROSITE" id="PS50109">
    <property type="entry name" value="HIS_KIN"/>
    <property type="match status" value="1"/>
</dbReference>
<organism evidence="10 11">
    <name type="scientific">Quisquiliibacterium transsilvanicum</name>
    <dbReference type="NCBI Taxonomy" id="1549638"/>
    <lineage>
        <taxon>Bacteria</taxon>
        <taxon>Pseudomonadati</taxon>
        <taxon>Pseudomonadota</taxon>
        <taxon>Betaproteobacteria</taxon>
        <taxon>Burkholderiales</taxon>
        <taxon>Burkholderiaceae</taxon>
        <taxon>Quisquiliibacterium</taxon>
    </lineage>
</organism>
<dbReference type="CDD" id="cd00082">
    <property type="entry name" value="HisKA"/>
    <property type="match status" value="1"/>
</dbReference>